<dbReference type="GeneID" id="25915414"/>
<dbReference type="RefSeq" id="XP_014146434.1">
    <property type="nucleotide sequence ID" value="XM_014290959.1"/>
</dbReference>
<reference evidence="2 3" key="1">
    <citation type="submission" date="2011-02" db="EMBL/GenBank/DDBJ databases">
        <title>The Genome Sequence of Sphaeroforma arctica JP610.</title>
        <authorList>
            <consortium name="The Broad Institute Genome Sequencing Platform"/>
            <person name="Russ C."/>
            <person name="Cuomo C."/>
            <person name="Young S.K."/>
            <person name="Zeng Q."/>
            <person name="Gargeya S."/>
            <person name="Alvarado L."/>
            <person name="Berlin A."/>
            <person name="Chapman S.B."/>
            <person name="Chen Z."/>
            <person name="Freedman E."/>
            <person name="Gellesch M."/>
            <person name="Goldberg J."/>
            <person name="Griggs A."/>
            <person name="Gujja S."/>
            <person name="Heilman E."/>
            <person name="Heiman D."/>
            <person name="Howarth C."/>
            <person name="Mehta T."/>
            <person name="Neiman D."/>
            <person name="Pearson M."/>
            <person name="Roberts A."/>
            <person name="Saif S."/>
            <person name="Shea T."/>
            <person name="Shenoy N."/>
            <person name="Sisk P."/>
            <person name="Stolte C."/>
            <person name="Sykes S."/>
            <person name="White J."/>
            <person name="Yandava C."/>
            <person name="Burger G."/>
            <person name="Gray M.W."/>
            <person name="Holland P.W.H."/>
            <person name="King N."/>
            <person name="Lang F.B.F."/>
            <person name="Roger A.J."/>
            <person name="Ruiz-Trillo I."/>
            <person name="Haas B."/>
            <person name="Nusbaum C."/>
            <person name="Birren B."/>
        </authorList>
    </citation>
    <scope>NUCLEOTIDE SEQUENCE [LARGE SCALE GENOMIC DNA]</scope>
    <source>
        <strain evidence="2 3">JP610</strain>
    </source>
</reference>
<feature type="region of interest" description="Disordered" evidence="1">
    <location>
        <begin position="78"/>
        <end position="105"/>
    </location>
</feature>
<dbReference type="EMBL" id="KQ246883">
    <property type="protein sequence ID" value="KNC72532.1"/>
    <property type="molecule type" value="Genomic_DNA"/>
</dbReference>
<evidence type="ECO:0000313" key="2">
    <source>
        <dbReference type="EMBL" id="KNC72532.1"/>
    </source>
</evidence>
<gene>
    <name evidence="2" type="ORF">SARC_14910</name>
</gene>
<protein>
    <submittedName>
        <fullName evidence="2">Uncharacterized protein</fullName>
    </submittedName>
</protein>
<feature type="non-terminal residue" evidence="2">
    <location>
        <position position="1"/>
    </location>
</feature>
<dbReference type="AlphaFoldDB" id="A0A0L0F721"/>
<evidence type="ECO:0000313" key="3">
    <source>
        <dbReference type="Proteomes" id="UP000054560"/>
    </source>
</evidence>
<dbReference type="Proteomes" id="UP000054560">
    <property type="component" value="Unassembled WGS sequence"/>
</dbReference>
<sequence length="105" mass="11526">ADSVEKALAWDQECVTTPLSPAAPQRKPVSGLNSSRPFRKRSVPEGVDMAEVVAQTQENIRMLRKEIEELTLELMNSKRASASGKQTQRDGESEVQLTQMAVGEA</sequence>
<accession>A0A0L0F721</accession>
<organism evidence="2 3">
    <name type="scientific">Sphaeroforma arctica JP610</name>
    <dbReference type="NCBI Taxonomy" id="667725"/>
    <lineage>
        <taxon>Eukaryota</taxon>
        <taxon>Ichthyosporea</taxon>
        <taxon>Ichthyophonida</taxon>
        <taxon>Sphaeroforma</taxon>
    </lineage>
</organism>
<feature type="region of interest" description="Disordered" evidence="1">
    <location>
        <begin position="19"/>
        <end position="41"/>
    </location>
</feature>
<proteinExistence type="predicted"/>
<keyword evidence="3" id="KW-1185">Reference proteome</keyword>
<name>A0A0L0F721_9EUKA</name>
<evidence type="ECO:0000256" key="1">
    <source>
        <dbReference type="SAM" id="MobiDB-lite"/>
    </source>
</evidence>